<dbReference type="OrthoDB" id="9993186at2"/>
<keyword evidence="2" id="KW-1185">Reference proteome</keyword>
<comment type="caution">
    <text evidence="1">The sequence shown here is derived from an EMBL/GenBank/DDBJ whole genome shotgun (WGS) entry which is preliminary data.</text>
</comment>
<dbReference type="Proteomes" id="UP000275348">
    <property type="component" value="Unassembled WGS sequence"/>
</dbReference>
<accession>A0A3L9M3X5</accession>
<reference evidence="1 2" key="1">
    <citation type="submission" date="2018-10" db="EMBL/GenBank/DDBJ databases">
        <authorList>
            <person name="Chen X."/>
        </authorList>
    </citation>
    <scope>NUCLEOTIDE SEQUENCE [LARGE SCALE GENOMIC DNA]</scope>
    <source>
        <strain evidence="1 2">YIM 102668</strain>
    </source>
</reference>
<protein>
    <submittedName>
        <fullName evidence="1">Uncharacterized protein</fullName>
    </submittedName>
</protein>
<organism evidence="1 2">
    <name type="scientific">Faecalibacter macacae</name>
    <dbReference type="NCBI Taxonomy" id="1859289"/>
    <lineage>
        <taxon>Bacteria</taxon>
        <taxon>Pseudomonadati</taxon>
        <taxon>Bacteroidota</taxon>
        <taxon>Flavobacteriia</taxon>
        <taxon>Flavobacteriales</taxon>
        <taxon>Weeksellaceae</taxon>
        <taxon>Faecalibacter</taxon>
    </lineage>
</organism>
<dbReference type="EMBL" id="RDOJ01000017">
    <property type="protein sequence ID" value="RLZ07542.1"/>
    <property type="molecule type" value="Genomic_DNA"/>
</dbReference>
<name>A0A3L9M3X5_9FLAO</name>
<dbReference type="RefSeq" id="WP_121935308.1">
    <property type="nucleotide sequence ID" value="NZ_RDOJ01000017.1"/>
</dbReference>
<evidence type="ECO:0000313" key="1">
    <source>
        <dbReference type="EMBL" id="RLZ07542.1"/>
    </source>
</evidence>
<evidence type="ECO:0000313" key="2">
    <source>
        <dbReference type="Proteomes" id="UP000275348"/>
    </source>
</evidence>
<sequence>MNFLARMVVYDVYDKKVYAKFISKIEAKSNLQIDFKTYDIIQSSRSKTNTDQEIIIQLDKDYEIELKRNVDDTTSYYIFVPKYHEASYNTIAYITKKPLQN</sequence>
<proteinExistence type="predicted"/>
<gene>
    <name evidence="1" type="ORF">EAH69_11260</name>
</gene>
<dbReference type="AlphaFoldDB" id="A0A3L9M3X5"/>